<organism evidence="10 11">
    <name type="scientific">Cerrena zonata</name>
    <dbReference type="NCBI Taxonomy" id="2478898"/>
    <lineage>
        <taxon>Eukaryota</taxon>
        <taxon>Fungi</taxon>
        <taxon>Dikarya</taxon>
        <taxon>Basidiomycota</taxon>
        <taxon>Agaricomycotina</taxon>
        <taxon>Agaricomycetes</taxon>
        <taxon>Polyporales</taxon>
        <taxon>Cerrenaceae</taxon>
        <taxon>Cerrena</taxon>
    </lineage>
</organism>
<dbReference type="FunFam" id="1.10.1090.10:FF:000001">
    <property type="entry name" value="Cytochrome b-c1 complex subunit 7"/>
    <property type="match status" value="1"/>
</dbReference>
<dbReference type="Proteomes" id="UP001385951">
    <property type="component" value="Unassembled WGS sequence"/>
</dbReference>
<dbReference type="AlphaFoldDB" id="A0AAW0GMZ3"/>
<keyword evidence="7 9" id="KW-0496">Mitochondrion</keyword>
<dbReference type="PANTHER" id="PTHR12022:SF0">
    <property type="entry name" value="CYTOCHROME B-C1 COMPLEX SUBUNIT 7"/>
    <property type="match status" value="1"/>
</dbReference>
<dbReference type="Pfam" id="PF02271">
    <property type="entry name" value="UCR_14kD"/>
    <property type="match status" value="1"/>
</dbReference>
<keyword evidence="3 9" id="KW-0813">Transport</keyword>
<keyword evidence="5 9" id="KW-0999">Mitochondrion inner membrane</keyword>
<name>A0AAW0GMZ3_9APHY</name>
<reference evidence="10 11" key="1">
    <citation type="submission" date="2022-09" db="EMBL/GenBank/DDBJ databases">
        <authorList>
            <person name="Palmer J.M."/>
        </authorList>
    </citation>
    <scope>NUCLEOTIDE SEQUENCE [LARGE SCALE GENOMIC DNA]</scope>
    <source>
        <strain evidence="10 11">DSM 7382</strain>
    </source>
</reference>
<protein>
    <recommendedName>
        <fullName evidence="9">Cytochrome b-c1 complex subunit 7</fullName>
    </recommendedName>
</protein>
<evidence type="ECO:0000256" key="8">
    <source>
        <dbReference type="ARBA" id="ARBA00023136"/>
    </source>
</evidence>
<dbReference type="GO" id="GO:0006122">
    <property type="term" value="P:mitochondrial electron transport, ubiquinol to cytochrome c"/>
    <property type="evidence" value="ECO:0007669"/>
    <property type="project" value="InterPro"/>
</dbReference>
<evidence type="ECO:0000256" key="2">
    <source>
        <dbReference type="ARBA" id="ARBA00008554"/>
    </source>
</evidence>
<evidence type="ECO:0000313" key="10">
    <source>
        <dbReference type="EMBL" id="KAK7693209.1"/>
    </source>
</evidence>
<comment type="similarity">
    <text evidence="2 9">Belongs to the UQCRB/QCR7 family.</text>
</comment>
<keyword evidence="4 9" id="KW-0679">Respiratory chain</keyword>
<dbReference type="GO" id="GO:0045275">
    <property type="term" value="C:respiratory chain complex III"/>
    <property type="evidence" value="ECO:0007669"/>
    <property type="project" value="InterPro"/>
</dbReference>
<dbReference type="Gene3D" id="1.10.1090.10">
    <property type="entry name" value="Cytochrome b-c1 complex subunit 7"/>
    <property type="match status" value="1"/>
</dbReference>
<evidence type="ECO:0000256" key="7">
    <source>
        <dbReference type="ARBA" id="ARBA00023128"/>
    </source>
</evidence>
<keyword evidence="11" id="KW-1185">Reference proteome</keyword>
<dbReference type="InterPro" id="IPR003197">
    <property type="entry name" value="QCR7"/>
</dbReference>
<evidence type="ECO:0000256" key="5">
    <source>
        <dbReference type="ARBA" id="ARBA00022792"/>
    </source>
</evidence>
<comment type="subcellular location">
    <subcellularLocation>
        <location evidence="1">Mitochondrion inner membrane</location>
        <topology evidence="1">Peripheral membrane protein</topology>
        <orientation evidence="1">Matrix side</orientation>
    </subcellularLocation>
</comment>
<gene>
    <name evidence="10" type="ORF">QCA50_002775</name>
</gene>
<evidence type="ECO:0000256" key="9">
    <source>
        <dbReference type="PIRNR" id="PIRNR000022"/>
    </source>
</evidence>
<dbReference type="PIRSF" id="PIRSF000022">
    <property type="entry name" value="Bc1_14K"/>
    <property type="match status" value="1"/>
</dbReference>
<comment type="caution">
    <text evidence="10">The sequence shown here is derived from an EMBL/GenBank/DDBJ whole genome shotgun (WGS) entry which is preliminary data.</text>
</comment>
<dbReference type="SUPFAM" id="SSF81524">
    <property type="entry name" value="14 kDa protein of cytochrome bc1 complex (Ubiquinol-cytochrome c reductase)"/>
    <property type="match status" value="1"/>
</dbReference>
<proteinExistence type="inferred from homology"/>
<evidence type="ECO:0000256" key="3">
    <source>
        <dbReference type="ARBA" id="ARBA00022448"/>
    </source>
</evidence>
<comment type="function">
    <text evidence="9">Component of the ubiquinol-cytochrome c oxidoreductase, a multisubunit transmembrane complex that is part of the mitochondrial electron transport chain which drives oxidative phosphorylation.</text>
</comment>
<keyword evidence="6 9" id="KW-0249">Electron transport</keyword>
<dbReference type="GO" id="GO:0005743">
    <property type="term" value="C:mitochondrial inner membrane"/>
    <property type="evidence" value="ECO:0007669"/>
    <property type="project" value="UniProtKB-SubCell"/>
</dbReference>
<evidence type="ECO:0000256" key="1">
    <source>
        <dbReference type="ARBA" id="ARBA00004443"/>
    </source>
</evidence>
<dbReference type="EMBL" id="JASBNA010000003">
    <property type="protein sequence ID" value="KAK7693209.1"/>
    <property type="molecule type" value="Genomic_DNA"/>
</dbReference>
<evidence type="ECO:0000313" key="11">
    <source>
        <dbReference type="Proteomes" id="UP001385951"/>
    </source>
</evidence>
<accession>A0AAW0GMZ3</accession>
<sequence>MFGPLGLSLAPYIRSSRTLTRWVKPVANWYVNLSGYRKLGLRYDDLLVEEREDVQRALTRLTPRETYDRAFRFKRASHLSVNHVDLPKEEWLKPEEDVRYLKPHVQDVASEDSERAVWDQVQVERR</sequence>
<dbReference type="PANTHER" id="PTHR12022">
    <property type="entry name" value="UBIQUINOL-CYTOCHROME C REDUCTASE COMPLEX 14 KD PROTEIN"/>
    <property type="match status" value="1"/>
</dbReference>
<dbReference type="InterPro" id="IPR036544">
    <property type="entry name" value="QCR7_sf"/>
</dbReference>
<keyword evidence="8 9" id="KW-0472">Membrane</keyword>
<evidence type="ECO:0000256" key="4">
    <source>
        <dbReference type="ARBA" id="ARBA00022660"/>
    </source>
</evidence>
<evidence type="ECO:0000256" key="6">
    <source>
        <dbReference type="ARBA" id="ARBA00022982"/>
    </source>
</evidence>